<dbReference type="KEGG" id="psty:BFS30_16590"/>
<gene>
    <name evidence="1" type="ORF">BFS30_16590</name>
</gene>
<protein>
    <submittedName>
        <fullName evidence="1">Uncharacterized protein</fullName>
    </submittedName>
</protein>
<reference evidence="1 2" key="1">
    <citation type="submission" date="2016-08" db="EMBL/GenBank/DDBJ databases">
        <authorList>
            <person name="Seilhamer J.J."/>
        </authorList>
    </citation>
    <scope>NUCLEOTIDE SEQUENCE [LARGE SCALE GENOMIC DNA]</scope>
    <source>
        <strain evidence="1 2">DX4</strain>
    </source>
</reference>
<organism evidence="1 2">
    <name type="scientific">Pedobacter steynii</name>
    <dbReference type="NCBI Taxonomy" id="430522"/>
    <lineage>
        <taxon>Bacteria</taxon>
        <taxon>Pseudomonadati</taxon>
        <taxon>Bacteroidota</taxon>
        <taxon>Sphingobacteriia</taxon>
        <taxon>Sphingobacteriales</taxon>
        <taxon>Sphingobacteriaceae</taxon>
        <taxon>Pedobacter</taxon>
    </lineage>
</organism>
<sequence>MKILITGGKSAAALKLLKAFANDHILLADYGDMPSFASEAYQMHSLGERNDDTTAHNLLNNCLDENVDMILPLHAFEIEAVSKSIVLFEEFGIRVLLPEISSLNQYLDSGKFSGDWAIYQDGSLLFSSNPSAEFNEALKTAGLNGAFYIRNNAKGPEPILFTIN</sequence>
<evidence type="ECO:0000313" key="2">
    <source>
        <dbReference type="Proteomes" id="UP000094313"/>
    </source>
</evidence>
<proteinExistence type="predicted"/>
<dbReference type="Gene3D" id="3.40.50.20">
    <property type="match status" value="1"/>
</dbReference>
<evidence type="ECO:0000313" key="1">
    <source>
        <dbReference type="EMBL" id="AOM78650.1"/>
    </source>
</evidence>
<accession>A0A1D7QJ49</accession>
<name>A0A1D7QJ49_9SPHI</name>
<dbReference type="AlphaFoldDB" id="A0A1D7QJ49"/>
<dbReference type="RefSeq" id="WP_069380315.1">
    <property type="nucleotide sequence ID" value="NZ_CP017141.1"/>
</dbReference>
<dbReference type="EMBL" id="CP017141">
    <property type="protein sequence ID" value="AOM78650.1"/>
    <property type="molecule type" value="Genomic_DNA"/>
</dbReference>
<keyword evidence="2" id="KW-1185">Reference proteome</keyword>
<dbReference type="Proteomes" id="UP000094313">
    <property type="component" value="Chromosome"/>
</dbReference>
<dbReference type="OrthoDB" id="707775at2"/>